<dbReference type="Gene3D" id="3.40.50.1820">
    <property type="entry name" value="alpha/beta hydrolase"/>
    <property type="match status" value="1"/>
</dbReference>
<protein>
    <recommendedName>
        <fullName evidence="2">Lecithin:cholesterol acyltransferase</fullName>
    </recommendedName>
</protein>
<organism evidence="1">
    <name type="scientific">Streptomyces sp. CMC78</name>
    <dbReference type="NCBI Taxonomy" id="3231512"/>
    <lineage>
        <taxon>Bacteria</taxon>
        <taxon>Bacillati</taxon>
        <taxon>Actinomycetota</taxon>
        <taxon>Actinomycetes</taxon>
        <taxon>Kitasatosporales</taxon>
        <taxon>Streptomycetaceae</taxon>
        <taxon>Streptomyces</taxon>
    </lineage>
</organism>
<accession>A0AB33KJR3</accession>
<evidence type="ECO:0008006" key="2">
    <source>
        <dbReference type="Google" id="ProtNLM"/>
    </source>
</evidence>
<name>A0AB33KJR3_9ACTN</name>
<dbReference type="GO" id="GO:0006629">
    <property type="term" value="P:lipid metabolic process"/>
    <property type="evidence" value="ECO:0007669"/>
    <property type="project" value="InterPro"/>
</dbReference>
<gene>
    <name evidence="1" type="ORF">SCMC78_18600</name>
</gene>
<dbReference type="InterPro" id="IPR003386">
    <property type="entry name" value="LACT/PDAT_acylTrfase"/>
</dbReference>
<sequence>MIVPGIMGSELFDTLSGKVLWGLGRPEWLAKAWLTRDGLAPLHLTPAEQAGEYGRVRARRLLGIPAWSPVLRGIEPYHKLTRTIEETVAHPDAVLPFPYDWRLPVEVNARLLAAEARKHLEQWRGHPAHAAARRRARDEREGRLVFVAHSMGGLVTHAALTLGFDNDLAADTRGVMTLGTPFRGSVVAANILNSVQGAPLPLPHRRLAALAAAMPGVHDLLPRFVCLEEGAGARRLAPSDVGALGGDEKLAKQSGEFFARLMEHELPHHRAVVGVHQDTVQSLRLENGEVLASEYCFRTHGNGELRRDENGVALRFRAWGDGTVHRDSAALKGGAVPIALQHGALASGRAARHAVRDFLVEEDDLGPDQADEGLGLTVPDYVTPGESWSLRITGTDDPSGIDCTVTAVDGPARRQARPYAEDGDALTADVELPEAGLYRVTVEADRLPSPLTQLVFAGPGDTRLPED</sequence>
<proteinExistence type="predicted"/>
<dbReference type="AlphaFoldDB" id="A0AB33KJR3"/>
<dbReference type="Pfam" id="PF02450">
    <property type="entry name" value="LCAT"/>
    <property type="match status" value="1"/>
</dbReference>
<dbReference type="GO" id="GO:0008374">
    <property type="term" value="F:O-acyltransferase activity"/>
    <property type="evidence" value="ECO:0007669"/>
    <property type="project" value="InterPro"/>
</dbReference>
<reference evidence="1" key="1">
    <citation type="submission" date="2024-07" db="EMBL/GenBank/DDBJ databases">
        <title>Complete genome sequences of cellulolytic bacteria, Kitasatospora sp. CMC57 and Streptomyces sp. CMC78, isolated from Japanese agricultural soil.</title>
        <authorList>
            <person name="Hashimoto T."/>
            <person name="Ito M."/>
            <person name="Iwamoto M."/>
            <person name="Fukahori D."/>
            <person name="Shoda T."/>
            <person name="Sakoda M."/>
            <person name="Morohoshi T."/>
            <person name="Mitsuboshi M."/>
            <person name="Nishizawa T."/>
        </authorList>
    </citation>
    <scope>NUCLEOTIDE SEQUENCE</scope>
    <source>
        <strain evidence="1">CMC78</strain>
    </source>
</reference>
<dbReference type="SUPFAM" id="SSF53474">
    <property type="entry name" value="alpha/beta-Hydrolases"/>
    <property type="match status" value="1"/>
</dbReference>
<dbReference type="InterPro" id="IPR029058">
    <property type="entry name" value="AB_hydrolase_fold"/>
</dbReference>
<dbReference type="KEGG" id="stcm:SCMC78_18600"/>
<dbReference type="EMBL" id="AP035884">
    <property type="protein sequence ID" value="BFP52053.1"/>
    <property type="molecule type" value="Genomic_DNA"/>
</dbReference>
<evidence type="ECO:0000313" key="1">
    <source>
        <dbReference type="EMBL" id="BFP52053.1"/>
    </source>
</evidence>